<comment type="caution">
    <text evidence="12">The sequence shown here is derived from an EMBL/GenBank/DDBJ whole genome shotgun (WGS) entry which is preliminary data.</text>
</comment>
<feature type="binding site" evidence="9">
    <location>
        <begin position="608"/>
        <end position="615"/>
    </location>
    <ligand>
        <name>ATP</name>
        <dbReference type="ChEBI" id="CHEBI:30616"/>
    </ligand>
</feature>
<keyword evidence="7 9" id="KW-0234">DNA repair</keyword>
<dbReference type="InterPro" id="IPR007861">
    <property type="entry name" value="DNA_mismatch_repair_MutS_clamp"/>
</dbReference>
<gene>
    <name evidence="9 12" type="primary">mutS</name>
    <name evidence="12" type="ORF">FLL45_04195</name>
</gene>
<evidence type="ECO:0000256" key="2">
    <source>
        <dbReference type="ARBA" id="ARBA00021982"/>
    </source>
</evidence>
<dbReference type="FunFam" id="3.40.50.300:FF:000870">
    <property type="entry name" value="MutS protein homolog 4"/>
    <property type="match status" value="1"/>
</dbReference>
<dbReference type="Gene3D" id="3.40.50.300">
    <property type="entry name" value="P-loop containing nucleotide triphosphate hydrolases"/>
    <property type="match status" value="1"/>
</dbReference>
<dbReference type="FunFam" id="3.40.1170.10:FF:000001">
    <property type="entry name" value="DNA mismatch repair protein MutS"/>
    <property type="match status" value="1"/>
</dbReference>
<keyword evidence="6 9" id="KW-0238">DNA-binding</keyword>
<dbReference type="SUPFAM" id="SSF48334">
    <property type="entry name" value="DNA repair protein MutS, domain III"/>
    <property type="match status" value="1"/>
</dbReference>
<dbReference type="GO" id="GO:0006298">
    <property type="term" value="P:mismatch repair"/>
    <property type="evidence" value="ECO:0007669"/>
    <property type="project" value="UniProtKB-UniRule"/>
</dbReference>
<evidence type="ECO:0000256" key="1">
    <source>
        <dbReference type="ARBA" id="ARBA00006271"/>
    </source>
</evidence>
<dbReference type="SUPFAM" id="SSF55271">
    <property type="entry name" value="DNA repair protein MutS, domain I"/>
    <property type="match status" value="1"/>
</dbReference>
<dbReference type="GO" id="GO:0005829">
    <property type="term" value="C:cytosol"/>
    <property type="evidence" value="ECO:0007669"/>
    <property type="project" value="TreeGrafter"/>
</dbReference>
<dbReference type="InterPro" id="IPR007860">
    <property type="entry name" value="DNA_mmatch_repair_MutS_con_dom"/>
</dbReference>
<dbReference type="PANTHER" id="PTHR11361:SF34">
    <property type="entry name" value="DNA MISMATCH REPAIR PROTEIN MSH1, MITOCHONDRIAL"/>
    <property type="match status" value="1"/>
</dbReference>
<dbReference type="Gene3D" id="1.10.1420.10">
    <property type="match status" value="2"/>
</dbReference>
<dbReference type="Pfam" id="PF05192">
    <property type="entry name" value="MutS_III"/>
    <property type="match status" value="1"/>
</dbReference>
<evidence type="ECO:0000313" key="13">
    <source>
        <dbReference type="Proteomes" id="UP000317839"/>
    </source>
</evidence>
<comment type="function">
    <text evidence="8 9">This protein is involved in the repair of mismatches in DNA. It is possible that it carries out the mismatch recognition step. This protein has a weak ATPase activity.</text>
</comment>
<dbReference type="Gene3D" id="3.40.1170.10">
    <property type="entry name" value="DNA repair protein MutS, domain I"/>
    <property type="match status" value="1"/>
</dbReference>
<keyword evidence="5 9" id="KW-0067">ATP-binding</keyword>
<dbReference type="GO" id="GO:0140664">
    <property type="term" value="F:ATP-dependent DNA damage sensor activity"/>
    <property type="evidence" value="ECO:0007669"/>
    <property type="project" value="InterPro"/>
</dbReference>
<dbReference type="InterPro" id="IPR007696">
    <property type="entry name" value="DNA_mismatch_repair_MutS_core"/>
</dbReference>
<evidence type="ECO:0000256" key="10">
    <source>
        <dbReference type="RuleBase" id="RU003756"/>
    </source>
</evidence>
<dbReference type="Pfam" id="PF05190">
    <property type="entry name" value="MutS_IV"/>
    <property type="match status" value="1"/>
</dbReference>
<keyword evidence="4 9" id="KW-0227">DNA damage</keyword>
<dbReference type="EMBL" id="VIKR01000001">
    <property type="protein sequence ID" value="TQV77581.1"/>
    <property type="molecule type" value="Genomic_DNA"/>
</dbReference>
<dbReference type="InterPro" id="IPR007695">
    <property type="entry name" value="DNA_mismatch_repair_MutS-lik_N"/>
</dbReference>
<dbReference type="Proteomes" id="UP000317839">
    <property type="component" value="Unassembled WGS sequence"/>
</dbReference>
<reference evidence="12 13" key="1">
    <citation type="submission" date="2019-06" db="EMBL/GenBank/DDBJ databases">
        <title>Draft genome of Aliikangiella marina GYP-15.</title>
        <authorList>
            <person name="Wang G."/>
        </authorList>
    </citation>
    <scope>NUCLEOTIDE SEQUENCE [LARGE SCALE GENOMIC DNA]</scope>
    <source>
        <strain evidence="12 13">GYP-15</strain>
    </source>
</reference>
<evidence type="ECO:0000256" key="8">
    <source>
        <dbReference type="ARBA" id="ARBA00024647"/>
    </source>
</evidence>
<dbReference type="SMART" id="SM00533">
    <property type="entry name" value="MUTSd"/>
    <property type="match status" value="1"/>
</dbReference>
<dbReference type="Gene3D" id="3.30.420.110">
    <property type="entry name" value="MutS, connector domain"/>
    <property type="match status" value="1"/>
</dbReference>
<accession>A0A545TK90</accession>
<dbReference type="Pfam" id="PF00488">
    <property type="entry name" value="MutS_V"/>
    <property type="match status" value="1"/>
</dbReference>
<dbReference type="GO" id="GO:0003684">
    <property type="term" value="F:damaged DNA binding"/>
    <property type="evidence" value="ECO:0007669"/>
    <property type="project" value="UniProtKB-UniRule"/>
</dbReference>
<dbReference type="InterPro" id="IPR005748">
    <property type="entry name" value="DNA_mismatch_repair_MutS"/>
</dbReference>
<evidence type="ECO:0000259" key="11">
    <source>
        <dbReference type="PROSITE" id="PS00486"/>
    </source>
</evidence>
<evidence type="ECO:0000256" key="7">
    <source>
        <dbReference type="ARBA" id="ARBA00023204"/>
    </source>
</evidence>
<proteinExistence type="inferred from homology"/>
<evidence type="ECO:0000256" key="6">
    <source>
        <dbReference type="ARBA" id="ARBA00023125"/>
    </source>
</evidence>
<keyword evidence="3 9" id="KW-0547">Nucleotide-binding</keyword>
<sequence>MMRQYLEIKEQHPDILLFYRMGDFYELFYEDAHKAADWLGITLTHRGKSNGDPIPMAGVPYHAVDNYLARLVKQGKSVAICEQVGDPATSKGPVERKVVRVITPGTLSEDSLLEADSENLLAAVYQHKSKSNNNDYGLAWIDLAGGQFYCNQFSSEALLFSELSRLKPAETLADGDFCEKLTKLNYITKLQEDWQFDYQQNYTALLKHFKVKNLDGYGCDDMPAAICAAGAALNYAKLTQQSLLAHLTRLKPFDNRQILHLNSHSRKHLEITENLFGEADKSLFNVINKTKTAMGTRLLKSWLHAPLVNQAEIQARLDVVTELVNTQDLDTLREILKPVRDIQRTLTRIALNSARPRDLTGLRESLAVLPDLTNWLKNQGSPLLFELAEKMPLHQDIHELLARAIFDNPPVVLRDGNVIRDGYSEELDELRYLSNNASDLLADMEEREREATGISTLKVGYNKVHGFYIEISKAQSESAPVSYTRRQTLKNAERFITPELKTLEEKVLSSQAKALALEKQLYQALIEQLQPQVPELQFTAGEISQLDVLQSFAEMALVADYTRPTLLQEQGLAISGGRHPVVEAFQQDPFIANDVHIESNQKSLIITGPNMGGKSTYMRMTAIICLLAHCGSFVPAAEANIGLIDAIYTRIGASDDLSGGRSTFMVEMSETANILNNATDRSLVILDEIGRGTSTYDGLALAWATLDHLTNKINPLTLFATHYFELTQISQANPQIRNLHFGAIQHGENLILDHQIHPGPTSKSYGIHVAKLAGVPQNVIQAAKDYQIHLEQGGHHRASISDNEDTTNAELHHAFKSVDPRIKLLESVNTDELTPKQALDLLYKLTKNV</sequence>
<evidence type="ECO:0000313" key="12">
    <source>
        <dbReference type="EMBL" id="TQV77581.1"/>
    </source>
</evidence>
<dbReference type="GO" id="GO:0030983">
    <property type="term" value="F:mismatched DNA binding"/>
    <property type="evidence" value="ECO:0007669"/>
    <property type="project" value="InterPro"/>
</dbReference>
<dbReference type="Pfam" id="PF05188">
    <property type="entry name" value="MutS_II"/>
    <property type="match status" value="1"/>
</dbReference>
<evidence type="ECO:0000256" key="4">
    <source>
        <dbReference type="ARBA" id="ARBA00022763"/>
    </source>
</evidence>
<dbReference type="PROSITE" id="PS00486">
    <property type="entry name" value="DNA_MISMATCH_REPAIR_2"/>
    <property type="match status" value="1"/>
</dbReference>
<dbReference type="FunFam" id="1.10.1420.10:FF:000002">
    <property type="entry name" value="DNA mismatch repair protein MutS"/>
    <property type="match status" value="1"/>
</dbReference>
<dbReference type="PANTHER" id="PTHR11361">
    <property type="entry name" value="DNA MISMATCH REPAIR PROTEIN MUTS FAMILY MEMBER"/>
    <property type="match status" value="1"/>
</dbReference>
<comment type="similarity">
    <text evidence="1 9 10">Belongs to the DNA mismatch repair MutS family.</text>
</comment>
<dbReference type="SUPFAM" id="SSF52540">
    <property type="entry name" value="P-loop containing nucleoside triphosphate hydrolases"/>
    <property type="match status" value="1"/>
</dbReference>
<protein>
    <recommendedName>
        <fullName evidence="2 9">DNA mismatch repair protein MutS</fullName>
    </recommendedName>
</protein>
<dbReference type="CDD" id="cd03284">
    <property type="entry name" value="ABC_MutS1"/>
    <property type="match status" value="1"/>
</dbReference>
<dbReference type="InterPro" id="IPR036187">
    <property type="entry name" value="DNA_mismatch_repair_MutS_sf"/>
</dbReference>
<dbReference type="AlphaFoldDB" id="A0A545TK90"/>
<evidence type="ECO:0000256" key="5">
    <source>
        <dbReference type="ARBA" id="ARBA00022840"/>
    </source>
</evidence>
<dbReference type="NCBIfam" id="NF003810">
    <property type="entry name" value="PRK05399.1"/>
    <property type="match status" value="1"/>
</dbReference>
<keyword evidence="13" id="KW-1185">Reference proteome</keyword>
<dbReference type="InterPro" id="IPR027417">
    <property type="entry name" value="P-loop_NTPase"/>
</dbReference>
<dbReference type="GO" id="GO:0005524">
    <property type="term" value="F:ATP binding"/>
    <property type="evidence" value="ECO:0007669"/>
    <property type="project" value="UniProtKB-UniRule"/>
</dbReference>
<dbReference type="OrthoDB" id="9802448at2"/>
<dbReference type="Pfam" id="PF01624">
    <property type="entry name" value="MutS_I"/>
    <property type="match status" value="1"/>
</dbReference>
<dbReference type="SUPFAM" id="SSF53150">
    <property type="entry name" value="DNA repair protein MutS, domain II"/>
    <property type="match status" value="1"/>
</dbReference>
<dbReference type="NCBIfam" id="TIGR01070">
    <property type="entry name" value="mutS1"/>
    <property type="match status" value="1"/>
</dbReference>
<dbReference type="InterPro" id="IPR017261">
    <property type="entry name" value="DNA_mismatch_repair_MutS/MSH"/>
</dbReference>
<dbReference type="InterPro" id="IPR036678">
    <property type="entry name" value="MutS_con_dom_sf"/>
</dbReference>
<dbReference type="InterPro" id="IPR016151">
    <property type="entry name" value="DNA_mismatch_repair_MutS_N"/>
</dbReference>
<evidence type="ECO:0000256" key="3">
    <source>
        <dbReference type="ARBA" id="ARBA00022741"/>
    </source>
</evidence>
<feature type="domain" description="DNA mismatch repair proteins mutS family" evidence="11">
    <location>
        <begin position="682"/>
        <end position="698"/>
    </location>
</feature>
<dbReference type="SMART" id="SM00534">
    <property type="entry name" value="MUTSac"/>
    <property type="match status" value="1"/>
</dbReference>
<dbReference type="PIRSF" id="PIRSF037677">
    <property type="entry name" value="DNA_mis_repair_Msh6"/>
    <property type="match status" value="1"/>
</dbReference>
<evidence type="ECO:0000256" key="9">
    <source>
        <dbReference type="HAMAP-Rule" id="MF_00096"/>
    </source>
</evidence>
<dbReference type="InterPro" id="IPR045076">
    <property type="entry name" value="MutS"/>
</dbReference>
<dbReference type="InterPro" id="IPR000432">
    <property type="entry name" value="DNA_mismatch_repair_MutS_C"/>
</dbReference>
<name>A0A545TK90_9GAMM</name>
<organism evidence="12 13">
    <name type="scientific">Aliikangiella marina</name>
    <dbReference type="NCBI Taxonomy" id="1712262"/>
    <lineage>
        <taxon>Bacteria</taxon>
        <taxon>Pseudomonadati</taxon>
        <taxon>Pseudomonadota</taxon>
        <taxon>Gammaproteobacteria</taxon>
        <taxon>Oceanospirillales</taxon>
        <taxon>Pleioneaceae</taxon>
        <taxon>Aliikangiella</taxon>
    </lineage>
</organism>
<dbReference type="Gene3D" id="6.10.140.430">
    <property type="match status" value="1"/>
</dbReference>
<dbReference type="HAMAP" id="MF_00096">
    <property type="entry name" value="MutS"/>
    <property type="match status" value="1"/>
</dbReference>